<proteinExistence type="predicted"/>
<protein>
    <submittedName>
        <fullName evidence="1">Uncharacterized protein</fullName>
    </submittedName>
</protein>
<accession>A0ABS2P6T5</accession>
<comment type="caution">
    <text evidence="1">The sequence shown here is derived from an EMBL/GenBank/DDBJ whole genome shotgun (WGS) entry which is preliminary data.</text>
</comment>
<dbReference type="Proteomes" id="UP000741863">
    <property type="component" value="Unassembled WGS sequence"/>
</dbReference>
<keyword evidence="2" id="KW-1185">Reference proteome</keyword>
<sequence>MNLLQVSRSQLISEIYESNKMIYRLINLPKDIQPNISSSLLPYMSMICDGIDSLFQTEDTVVLSSRFEDINGKSFTTLIKNIRASSKLLTDKKNIRTSIKMLNRETKKFHDELVRDYTVEQLAYIQAFGQEDLGVFYYKDKPYANSTQINLYVKPFNSSIMEVGNDVLKFSMQNVMYINGFYNALKGHKLPYLKQEDYKSNVGGEDLTTQDYIYSEEKQRNIFNKVMDKGVSLYLLNMQCQLNFALCILDLIIDEHPLKYRIQLLIYYYSVQAIDFAFSTGNLEDFEEYHGTIISVIENHKRIFSDNAFRNNLFHYNLSTEINSPLSENYFKIMVKTLTSLPLEELLTTVYKEMKIAEKLIKNIIY</sequence>
<name>A0ABS2P6T5_9BACL</name>
<reference evidence="1 2" key="1">
    <citation type="submission" date="2021-01" db="EMBL/GenBank/DDBJ databases">
        <title>Genomic Encyclopedia of Type Strains, Phase IV (KMG-IV): sequencing the most valuable type-strain genomes for metagenomic binning, comparative biology and taxonomic classification.</title>
        <authorList>
            <person name="Goeker M."/>
        </authorList>
    </citation>
    <scope>NUCLEOTIDE SEQUENCE [LARGE SCALE GENOMIC DNA]</scope>
    <source>
        <strain evidence="1 2">DSM 25540</strain>
    </source>
</reference>
<dbReference type="EMBL" id="JAFBEC010000001">
    <property type="protein sequence ID" value="MBM7631019.1"/>
    <property type="molecule type" value="Genomic_DNA"/>
</dbReference>
<evidence type="ECO:0000313" key="1">
    <source>
        <dbReference type="EMBL" id="MBM7631019.1"/>
    </source>
</evidence>
<organism evidence="1 2">
    <name type="scientific">Geomicrobium sediminis</name>
    <dbReference type="NCBI Taxonomy" id="1347788"/>
    <lineage>
        <taxon>Bacteria</taxon>
        <taxon>Bacillati</taxon>
        <taxon>Bacillota</taxon>
        <taxon>Bacilli</taxon>
        <taxon>Bacillales</taxon>
        <taxon>Geomicrobium</taxon>
    </lineage>
</organism>
<dbReference type="RefSeq" id="WP_204695197.1">
    <property type="nucleotide sequence ID" value="NZ_JAFBEC010000001.1"/>
</dbReference>
<gene>
    <name evidence="1" type="ORF">JOD17_000110</name>
</gene>
<evidence type="ECO:0000313" key="2">
    <source>
        <dbReference type="Proteomes" id="UP000741863"/>
    </source>
</evidence>